<evidence type="ECO:0000256" key="2">
    <source>
        <dbReference type="ARBA" id="ARBA00022621"/>
    </source>
</evidence>
<comment type="similarity">
    <text evidence="5">Belongs to the globin family.</text>
</comment>
<evidence type="ECO:0000259" key="6">
    <source>
        <dbReference type="PROSITE" id="PS01033"/>
    </source>
</evidence>
<dbReference type="GO" id="GO:0005344">
    <property type="term" value="F:oxygen carrier activity"/>
    <property type="evidence" value="ECO:0007669"/>
    <property type="project" value="UniProtKB-KW"/>
</dbReference>
<dbReference type="GO" id="GO:0019825">
    <property type="term" value="F:oxygen binding"/>
    <property type="evidence" value="ECO:0007669"/>
    <property type="project" value="InterPro"/>
</dbReference>
<dbReference type="GO" id="GO:0046872">
    <property type="term" value="F:metal ion binding"/>
    <property type="evidence" value="ECO:0007669"/>
    <property type="project" value="UniProtKB-KW"/>
</dbReference>
<dbReference type="Pfam" id="PF00042">
    <property type="entry name" value="Globin"/>
    <property type="match status" value="1"/>
</dbReference>
<dbReference type="PANTHER" id="PTHR43396:SF3">
    <property type="entry name" value="FLAVOHEMOPROTEIN"/>
    <property type="match status" value="1"/>
</dbReference>
<keyword evidence="4" id="KW-0408">Iron</keyword>
<evidence type="ECO:0000256" key="3">
    <source>
        <dbReference type="ARBA" id="ARBA00022723"/>
    </source>
</evidence>
<name>A0A845MEE9_9PROT</name>
<dbReference type="GO" id="GO:0046210">
    <property type="term" value="P:nitric oxide catabolic process"/>
    <property type="evidence" value="ECO:0007669"/>
    <property type="project" value="TreeGrafter"/>
</dbReference>
<evidence type="ECO:0000256" key="5">
    <source>
        <dbReference type="RuleBase" id="RU000356"/>
    </source>
</evidence>
<evidence type="ECO:0000256" key="4">
    <source>
        <dbReference type="ARBA" id="ARBA00023004"/>
    </source>
</evidence>
<keyword evidence="2 5" id="KW-0561">Oxygen transport</keyword>
<sequence length="162" mass="18281">MTPQQIELIQASWVKVGPIADTAAGLFCDRLFEMDPDMRTLFRRIPTEEQGQKLVQGLDNIVKGLTQFEAFQGELKALGRRHAAFGMLERQYDTVGAALVWSLERGLGDIWTDRLRDAWIAAFTTISRVMRDGASEGSAPKEASHWPGNVPGWRPSYNKFWL</sequence>
<dbReference type="GO" id="GO:0071949">
    <property type="term" value="F:FAD binding"/>
    <property type="evidence" value="ECO:0007669"/>
    <property type="project" value="TreeGrafter"/>
</dbReference>
<dbReference type="SUPFAM" id="SSF46458">
    <property type="entry name" value="Globin-like"/>
    <property type="match status" value="1"/>
</dbReference>
<dbReference type="Proteomes" id="UP000445696">
    <property type="component" value="Unassembled WGS sequence"/>
</dbReference>
<dbReference type="CDD" id="cd12131">
    <property type="entry name" value="HGbI-like"/>
    <property type="match status" value="1"/>
</dbReference>
<feature type="domain" description="Globin" evidence="6">
    <location>
        <begin position="1"/>
        <end position="135"/>
    </location>
</feature>
<dbReference type="PROSITE" id="PS01033">
    <property type="entry name" value="GLOBIN"/>
    <property type="match status" value="1"/>
</dbReference>
<dbReference type="EMBL" id="WTVA01000001">
    <property type="protein sequence ID" value="MZR21414.1"/>
    <property type="molecule type" value="Genomic_DNA"/>
</dbReference>
<keyword evidence="8" id="KW-1185">Reference proteome</keyword>
<evidence type="ECO:0000256" key="1">
    <source>
        <dbReference type="ARBA" id="ARBA00022617"/>
    </source>
</evidence>
<evidence type="ECO:0000313" key="8">
    <source>
        <dbReference type="Proteomes" id="UP000445696"/>
    </source>
</evidence>
<protein>
    <submittedName>
        <fullName evidence="7">Hemin receptor</fullName>
    </submittedName>
</protein>
<dbReference type="OrthoDB" id="3213438at2"/>
<keyword evidence="3" id="KW-0479">Metal-binding</keyword>
<dbReference type="InterPro" id="IPR009050">
    <property type="entry name" value="Globin-like_sf"/>
</dbReference>
<dbReference type="RefSeq" id="WP_161337812.1">
    <property type="nucleotide sequence ID" value="NZ_JBHSDG010000002.1"/>
</dbReference>
<dbReference type="GO" id="GO:0071500">
    <property type="term" value="P:cellular response to nitrosative stress"/>
    <property type="evidence" value="ECO:0007669"/>
    <property type="project" value="TreeGrafter"/>
</dbReference>
<keyword evidence="7" id="KW-0675">Receptor</keyword>
<proteinExistence type="inferred from homology"/>
<comment type="caution">
    <text evidence="7">The sequence shown here is derived from an EMBL/GenBank/DDBJ whole genome shotgun (WGS) entry which is preliminary data.</text>
</comment>
<keyword evidence="1 5" id="KW-0349">Heme</keyword>
<dbReference type="InterPro" id="IPR012292">
    <property type="entry name" value="Globin/Proto"/>
</dbReference>
<dbReference type="Gene3D" id="1.10.490.10">
    <property type="entry name" value="Globins"/>
    <property type="match status" value="1"/>
</dbReference>
<dbReference type="GO" id="GO:0008941">
    <property type="term" value="F:nitric oxide dioxygenase NAD(P)H activity"/>
    <property type="evidence" value="ECO:0007669"/>
    <property type="project" value="TreeGrafter"/>
</dbReference>
<dbReference type="InterPro" id="IPR000971">
    <property type="entry name" value="Globin"/>
</dbReference>
<gene>
    <name evidence="7" type="ORF">GQF03_03630</name>
</gene>
<organism evidence="7 8">
    <name type="scientific">Sneathiella chungangensis</name>
    <dbReference type="NCBI Taxonomy" id="1418234"/>
    <lineage>
        <taxon>Bacteria</taxon>
        <taxon>Pseudomonadati</taxon>
        <taxon>Pseudomonadota</taxon>
        <taxon>Alphaproteobacteria</taxon>
        <taxon>Sneathiellales</taxon>
        <taxon>Sneathiellaceae</taxon>
        <taxon>Sneathiella</taxon>
    </lineage>
</organism>
<dbReference type="PANTHER" id="PTHR43396">
    <property type="entry name" value="FLAVOHEMOPROTEIN"/>
    <property type="match status" value="1"/>
</dbReference>
<evidence type="ECO:0000313" key="7">
    <source>
        <dbReference type="EMBL" id="MZR21414.1"/>
    </source>
</evidence>
<reference evidence="7 8" key="1">
    <citation type="journal article" date="2014" name="Int. J. Syst. Evol. Microbiol.">
        <title>Sneathiella chungangensis sp. nov., isolated from a marine sand, and emended description of the genus Sneathiella.</title>
        <authorList>
            <person name="Siamphan C."/>
            <person name="Kim H."/>
            <person name="Lee J.S."/>
            <person name="Kim W."/>
        </authorList>
    </citation>
    <scope>NUCLEOTIDE SEQUENCE [LARGE SCALE GENOMIC DNA]</scope>
    <source>
        <strain evidence="7 8">KCTC 32476</strain>
    </source>
</reference>
<dbReference type="GO" id="GO:0020037">
    <property type="term" value="F:heme binding"/>
    <property type="evidence" value="ECO:0007669"/>
    <property type="project" value="InterPro"/>
</dbReference>
<keyword evidence="5" id="KW-0813">Transport</keyword>
<accession>A0A845MEE9</accession>
<dbReference type="AlphaFoldDB" id="A0A845MEE9"/>